<dbReference type="InParanoid" id="A0A2J7RQD2"/>
<dbReference type="AlphaFoldDB" id="A0A2J7RQD2"/>
<evidence type="ECO:0000313" key="1">
    <source>
        <dbReference type="EMBL" id="PNF43036.1"/>
    </source>
</evidence>
<evidence type="ECO:0008006" key="3">
    <source>
        <dbReference type="Google" id="ProtNLM"/>
    </source>
</evidence>
<proteinExistence type="predicted"/>
<sequence>MTDKGRLSVEQRIKPVLFFTETMSAVITQRRCANFQTRWAPSFKIIHELYNQFNNDASVLRTFSNQHNQIDHILIDRRRYSSILDVRSFRAADCDTDHYLVVAKVRERLAVSKQTTHTVHMKRFNLKKLNEVDGKEQYRVEISNRFAALENLDTEVDVNKTWETIRENIKMSAKESLGYYEPKKHKPWFDAGCSKLLDQRKQAKLQWLQD</sequence>
<gene>
    <name evidence="1" type="ORF">B7P43_G07223</name>
</gene>
<dbReference type="EMBL" id="NEVH01001343">
    <property type="protein sequence ID" value="PNF43036.1"/>
    <property type="molecule type" value="Genomic_DNA"/>
</dbReference>
<organism evidence="1 2">
    <name type="scientific">Cryptotermes secundus</name>
    <dbReference type="NCBI Taxonomy" id="105785"/>
    <lineage>
        <taxon>Eukaryota</taxon>
        <taxon>Metazoa</taxon>
        <taxon>Ecdysozoa</taxon>
        <taxon>Arthropoda</taxon>
        <taxon>Hexapoda</taxon>
        <taxon>Insecta</taxon>
        <taxon>Pterygota</taxon>
        <taxon>Neoptera</taxon>
        <taxon>Polyneoptera</taxon>
        <taxon>Dictyoptera</taxon>
        <taxon>Blattodea</taxon>
        <taxon>Blattoidea</taxon>
        <taxon>Termitoidae</taxon>
        <taxon>Kalotermitidae</taxon>
        <taxon>Cryptotermitinae</taxon>
        <taxon>Cryptotermes</taxon>
    </lineage>
</organism>
<dbReference type="STRING" id="105785.A0A2J7RQD2"/>
<accession>A0A2J7RQD2</accession>
<evidence type="ECO:0000313" key="2">
    <source>
        <dbReference type="Proteomes" id="UP000235965"/>
    </source>
</evidence>
<dbReference type="Proteomes" id="UP000235965">
    <property type="component" value="Unassembled WGS sequence"/>
</dbReference>
<protein>
    <recommendedName>
        <fullName evidence="3">Endonuclease/exonuclease/phosphatase domain-containing protein</fullName>
    </recommendedName>
</protein>
<comment type="caution">
    <text evidence="1">The sequence shown here is derived from an EMBL/GenBank/DDBJ whole genome shotgun (WGS) entry which is preliminary data.</text>
</comment>
<name>A0A2J7RQD2_9NEOP</name>
<reference evidence="1 2" key="1">
    <citation type="submission" date="2017-12" db="EMBL/GenBank/DDBJ databases">
        <title>Hemimetabolous genomes reveal molecular basis of termite eusociality.</title>
        <authorList>
            <person name="Harrison M.C."/>
            <person name="Jongepier E."/>
            <person name="Robertson H.M."/>
            <person name="Arning N."/>
            <person name="Bitard-Feildel T."/>
            <person name="Chao H."/>
            <person name="Childers C.P."/>
            <person name="Dinh H."/>
            <person name="Doddapaneni H."/>
            <person name="Dugan S."/>
            <person name="Gowin J."/>
            <person name="Greiner C."/>
            <person name="Han Y."/>
            <person name="Hu H."/>
            <person name="Hughes D.S.T."/>
            <person name="Huylmans A.-K."/>
            <person name="Kemena C."/>
            <person name="Kremer L.P.M."/>
            <person name="Lee S.L."/>
            <person name="Lopez-Ezquerra A."/>
            <person name="Mallet L."/>
            <person name="Monroy-Kuhn J.M."/>
            <person name="Moser A."/>
            <person name="Murali S.C."/>
            <person name="Muzny D.M."/>
            <person name="Otani S."/>
            <person name="Piulachs M.-D."/>
            <person name="Poelchau M."/>
            <person name="Qu J."/>
            <person name="Schaub F."/>
            <person name="Wada-Katsumata A."/>
            <person name="Worley K.C."/>
            <person name="Xie Q."/>
            <person name="Ylla G."/>
            <person name="Poulsen M."/>
            <person name="Gibbs R.A."/>
            <person name="Schal C."/>
            <person name="Richards S."/>
            <person name="Belles X."/>
            <person name="Korb J."/>
            <person name="Bornberg-Bauer E."/>
        </authorList>
    </citation>
    <scope>NUCLEOTIDE SEQUENCE [LARGE SCALE GENOMIC DNA]</scope>
    <source>
        <tissue evidence="1">Whole body</tissue>
    </source>
</reference>
<keyword evidence="2" id="KW-1185">Reference proteome</keyword>